<dbReference type="InterPro" id="IPR000742">
    <property type="entry name" value="EGF"/>
</dbReference>
<dbReference type="Proteomes" id="UP001529510">
    <property type="component" value="Unassembled WGS sequence"/>
</dbReference>
<evidence type="ECO:0000256" key="3">
    <source>
        <dbReference type="ARBA" id="ARBA00023157"/>
    </source>
</evidence>
<reference evidence="6 7" key="1">
    <citation type="submission" date="2024-05" db="EMBL/GenBank/DDBJ databases">
        <title>Genome sequencing and assembly of Indian major carp, Cirrhinus mrigala (Hamilton, 1822).</title>
        <authorList>
            <person name="Mohindra V."/>
            <person name="Chowdhury L.M."/>
            <person name="Lal K."/>
            <person name="Jena J.K."/>
        </authorList>
    </citation>
    <scope>NUCLEOTIDE SEQUENCE [LARGE SCALE GENOMIC DNA]</scope>
    <source>
        <strain evidence="6">CM1030</strain>
        <tissue evidence="6">Blood</tissue>
    </source>
</reference>
<dbReference type="InterPro" id="IPR001881">
    <property type="entry name" value="EGF-like_Ca-bd_dom"/>
</dbReference>
<dbReference type="SMART" id="SM00179">
    <property type="entry name" value="EGF_CA"/>
    <property type="match status" value="1"/>
</dbReference>
<dbReference type="PROSITE" id="PS01186">
    <property type="entry name" value="EGF_2"/>
    <property type="match status" value="1"/>
</dbReference>
<keyword evidence="2" id="KW-0677">Repeat</keyword>
<evidence type="ECO:0000259" key="5">
    <source>
        <dbReference type="PROSITE" id="PS50026"/>
    </source>
</evidence>
<feature type="domain" description="EGF-like" evidence="5">
    <location>
        <begin position="25"/>
        <end position="65"/>
    </location>
</feature>
<sequence length="66" mass="7356">SQFPKQPLSVGDVDPASNSLEDLERDDRCQRFAALCHHTCINTRDSYLCACLPGYTLLQDARTCVP</sequence>
<dbReference type="InterPro" id="IPR000152">
    <property type="entry name" value="EGF-type_Asp/Asn_hydroxyl_site"/>
</dbReference>
<keyword evidence="7" id="KW-1185">Reference proteome</keyword>
<dbReference type="Pfam" id="PF14670">
    <property type="entry name" value="FXa_inhibition"/>
    <property type="match status" value="1"/>
</dbReference>
<organism evidence="6 7">
    <name type="scientific">Cirrhinus mrigala</name>
    <name type="common">Mrigala</name>
    <dbReference type="NCBI Taxonomy" id="683832"/>
    <lineage>
        <taxon>Eukaryota</taxon>
        <taxon>Metazoa</taxon>
        <taxon>Chordata</taxon>
        <taxon>Craniata</taxon>
        <taxon>Vertebrata</taxon>
        <taxon>Euteleostomi</taxon>
        <taxon>Actinopterygii</taxon>
        <taxon>Neopterygii</taxon>
        <taxon>Teleostei</taxon>
        <taxon>Ostariophysi</taxon>
        <taxon>Cypriniformes</taxon>
        <taxon>Cyprinidae</taxon>
        <taxon>Labeoninae</taxon>
        <taxon>Labeonini</taxon>
        <taxon>Cirrhinus</taxon>
    </lineage>
</organism>
<keyword evidence="3" id="KW-1015">Disulfide bond</keyword>
<dbReference type="FunFam" id="2.10.25.10:FF:000240">
    <property type="entry name" value="Vitamin K-dependent protein S"/>
    <property type="match status" value="1"/>
</dbReference>
<evidence type="ECO:0000256" key="2">
    <source>
        <dbReference type="ARBA" id="ARBA00022737"/>
    </source>
</evidence>
<gene>
    <name evidence="6" type="ORF">M9458_023490</name>
</gene>
<keyword evidence="1 4" id="KW-0245">EGF-like domain</keyword>
<evidence type="ECO:0000256" key="4">
    <source>
        <dbReference type="PROSITE-ProRule" id="PRU00076"/>
    </source>
</evidence>
<evidence type="ECO:0000313" key="7">
    <source>
        <dbReference type="Proteomes" id="UP001529510"/>
    </source>
</evidence>
<evidence type="ECO:0000256" key="1">
    <source>
        <dbReference type="ARBA" id="ARBA00022536"/>
    </source>
</evidence>
<dbReference type="AlphaFoldDB" id="A0ABD0Q473"/>
<protein>
    <recommendedName>
        <fullName evidence="5">EGF-like domain-containing protein</fullName>
    </recommendedName>
</protein>
<evidence type="ECO:0000313" key="6">
    <source>
        <dbReference type="EMBL" id="KAL0181084.1"/>
    </source>
</evidence>
<dbReference type="EMBL" id="JAMKFB020000011">
    <property type="protein sequence ID" value="KAL0181084.1"/>
    <property type="molecule type" value="Genomic_DNA"/>
</dbReference>
<dbReference type="SMART" id="SM00181">
    <property type="entry name" value="EGF"/>
    <property type="match status" value="1"/>
</dbReference>
<dbReference type="Gene3D" id="2.10.25.10">
    <property type="entry name" value="Laminin"/>
    <property type="match status" value="1"/>
</dbReference>
<accession>A0ABD0Q473</accession>
<dbReference type="PROSITE" id="PS00010">
    <property type="entry name" value="ASX_HYDROXYL"/>
    <property type="match status" value="1"/>
</dbReference>
<feature type="non-terminal residue" evidence="6">
    <location>
        <position position="66"/>
    </location>
</feature>
<name>A0ABD0Q473_CIRMR</name>
<comment type="caution">
    <text evidence="6">The sequence shown here is derived from an EMBL/GenBank/DDBJ whole genome shotgun (WGS) entry which is preliminary data.</text>
</comment>
<dbReference type="PROSITE" id="PS50026">
    <property type="entry name" value="EGF_3"/>
    <property type="match status" value="1"/>
</dbReference>
<feature type="non-terminal residue" evidence="6">
    <location>
        <position position="1"/>
    </location>
</feature>
<dbReference type="SUPFAM" id="SSF57196">
    <property type="entry name" value="EGF/Laminin"/>
    <property type="match status" value="1"/>
</dbReference>
<comment type="caution">
    <text evidence="4">Lacks conserved residue(s) required for the propagation of feature annotation.</text>
</comment>
<proteinExistence type="predicted"/>